<gene>
    <name evidence="10" type="ORF">AWH48_14130</name>
</gene>
<feature type="domain" description="Spore germination protein N-terminal" evidence="9">
    <location>
        <begin position="24"/>
        <end position="203"/>
    </location>
</feature>
<dbReference type="EMBL" id="LQWZ01000038">
    <property type="protein sequence ID" value="OAH52538.1"/>
    <property type="molecule type" value="Genomic_DNA"/>
</dbReference>
<keyword evidence="4" id="KW-0732">Signal</keyword>
<dbReference type="Gene3D" id="3.30.300.210">
    <property type="entry name" value="Nutrient germinant receptor protein C, domain 3"/>
    <property type="match status" value="1"/>
</dbReference>
<dbReference type="Pfam" id="PF25198">
    <property type="entry name" value="Spore_GerAC_N"/>
    <property type="match status" value="1"/>
</dbReference>
<evidence type="ECO:0000256" key="5">
    <source>
        <dbReference type="ARBA" id="ARBA00023136"/>
    </source>
</evidence>
<dbReference type="InterPro" id="IPR057336">
    <property type="entry name" value="GerAC_N"/>
</dbReference>
<evidence type="ECO:0000313" key="10">
    <source>
        <dbReference type="EMBL" id="OAH52538.1"/>
    </source>
</evidence>
<comment type="similarity">
    <text evidence="2">Belongs to the GerABKC lipoprotein family.</text>
</comment>
<protein>
    <submittedName>
        <fullName evidence="10">Spore gernimation protein KC</fullName>
    </submittedName>
</protein>
<dbReference type="InterPro" id="IPR038501">
    <property type="entry name" value="Spore_GerAC_C_sf"/>
</dbReference>
<keyword evidence="6" id="KW-0564">Palmitate</keyword>
<dbReference type="OrthoDB" id="9816067at2"/>
<sequence>MNRKGIFLFLVIISVCFLSGCWSKRELTDLAFISAYSLDLTEEGNYEATVQVINPGNITSGLQGGGGGSSSPPVIVYSTVGENLSDMDALVTKKLSRTPYYAHTDLVVISDELAKKKGLPPILDELDRDIEFRTTTIVVIAKETKAKDLLTTLTGTDRVPAIKIVKTLDATEKSLGENLRVNVHELITQVTSTGKEPVLPGFTLKGDPMQGKTMNNVQSSELEAAPEADGLAMFKEGKLIDWIEGETARGTLWTLDKIKTTTVSMSWEKEKKAIAYKVMRQKTKVSATLTKGKPKIVVSTRAEGDIAEVKVPVDLTDPHVIKKIEKELEKEIKSEIEKAIQQAQKNKSDIFGFGEVVHRTDPKAWKKLEKEWKDRTFAELDVDVKVEALIRRTGLVNNSLHTTLKKEGK</sequence>
<comment type="subcellular location">
    <subcellularLocation>
        <location evidence="1">Membrane</location>
        <topology evidence="1">Lipid-anchor</topology>
    </subcellularLocation>
</comment>
<dbReference type="PROSITE" id="PS51257">
    <property type="entry name" value="PROKAR_LIPOPROTEIN"/>
    <property type="match status" value="1"/>
</dbReference>
<dbReference type="GO" id="GO:0016020">
    <property type="term" value="C:membrane"/>
    <property type="evidence" value="ECO:0007669"/>
    <property type="project" value="UniProtKB-SubCell"/>
</dbReference>
<keyword evidence="5" id="KW-0472">Membrane</keyword>
<dbReference type="NCBIfam" id="TIGR02887">
    <property type="entry name" value="spore_ger_x_C"/>
    <property type="match status" value="1"/>
</dbReference>
<evidence type="ECO:0000256" key="4">
    <source>
        <dbReference type="ARBA" id="ARBA00022729"/>
    </source>
</evidence>
<dbReference type="InterPro" id="IPR008844">
    <property type="entry name" value="Spore_GerAC-like"/>
</dbReference>
<reference evidence="10 11" key="1">
    <citation type="submission" date="2016-01" db="EMBL/GenBank/DDBJ databases">
        <title>Investigation of taxonomic status of Bacillus aminovorans.</title>
        <authorList>
            <person name="Verma A."/>
            <person name="Pal Y."/>
            <person name="Krishnamurthi S."/>
        </authorList>
    </citation>
    <scope>NUCLEOTIDE SEQUENCE [LARGE SCALE GENOMIC DNA]</scope>
    <source>
        <strain evidence="10 11">DSM 4337</strain>
    </source>
</reference>
<evidence type="ECO:0000256" key="2">
    <source>
        <dbReference type="ARBA" id="ARBA00007886"/>
    </source>
</evidence>
<evidence type="ECO:0000313" key="11">
    <source>
        <dbReference type="Proteomes" id="UP000077271"/>
    </source>
</evidence>
<keyword evidence="7" id="KW-0449">Lipoprotein</keyword>
<dbReference type="PANTHER" id="PTHR35789:SF1">
    <property type="entry name" value="SPORE GERMINATION PROTEIN B3"/>
    <property type="match status" value="1"/>
</dbReference>
<dbReference type="InterPro" id="IPR046953">
    <property type="entry name" value="Spore_GerAC-like_C"/>
</dbReference>
<accession>A0A177KGM3</accession>
<name>A0A177KGM3_9BACI</name>
<feature type="domain" description="Spore germination GerAC-like C-terminal" evidence="8">
    <location>
        <begin position="229"/>
        <end position="394"/>
    </location>
</feature>
<proteinExistence type="inferred from homology"/>
<evidence type="ECO:0000259" key="9">
    <source>
        <dbReference type="Pfam" id="PF25198"/>
    </source>
</evidence>
<evidence type="ECO:0000256" key="7">
    <source>
        <dbReference type="ARBA" id="ARBA00023288"/>
    </source>
</evidence>
<dbReference type="Proteomes" id="UP000077271">
    <property type="component" value="Unassembled WGS sequence"/>
</dbReference>
<dbReference type="GO" id="GO:0009847">
    <property type="term" value="P:spore germination"/>
    <property type="evidence" value="ECO:0007669"/>
    <property type="project" value="InterPro"/>
</dbReference>
<dbReference type="Pfam" id="PF05504">
    <property type="entry name" value="Spore_GerAC"/>
    <property type="match status" value="1"/>
</dbReference>
<evidence type="ECO:0000256" key="1">
    <source>
        <dbReference type="ARBA" id="ARBA00004635"/>
    </source>
</evidence>
<comment type="caution">
    <text evidence="10">The sequence shown here is derived from an EMBL/GenBank/DDBJ whole genome shotgun (WGS) entry which is preliminary data.</text>
</comment>
<organism evidence="10 11">
    <name type="scientific">Domibacillus aminovorans</name>
    <dbReference type="NCBI Taxonomy" id="29332"/>
    <lineage>
        <taxon>Bacteria</taxon>
        <taxon>Bacillati</taxon>
        <taxon>Bacillota</taxon>
        <taxon>Bacilli</taxon>
        <taxon>Bacillales</taxon>
        <taxon>Bacillaceae</taxon>
        <taxon>Domibacillus</taxon>
    </lineage>
</organism>
<keyword evidence="3" id="KW-0309">Germination</keyword>
<evidence type="ECO:0000256" key="6">
    <source>
        <dbReference type="ARBA" id="ARBA00023139"/>
    </source>
</evidence>
<evidence type="ECO:0000259" key="8">
    <source>
        <dbReference type="Pfam" id="PF05504"/>
    </source>
</evidence>
<dbReference type="AlphaFoldDB" id="A0A177KGM3"/>
<dbReference type="PANTHER" id="PTHR35789">
    <property type="entry name" value="SPORE GERMINATION PROTEIN B3"/>
    <property type="match status" value="1"/>
</dbReference>
<evidence type="ECO:0000256" key="3">
    <source>
        <dbReference type="ARBA" id="ARBA00022544"/>
    </source>
</evidence>
<dbReference type="RefSeq" id="WP_063975666.1">
    <property type="nucleotide sequence ID" value="NZ_LQWZ01000038.1"/>
</dbReference>